<dbReference type="GO" id="GO:0005840">
    <property type="term" value="C:ribosome"/>
    <property type="evidence" value="ECO:0007669"/>
    <property type="project" value="UniProtKB-KW"/>
</dbReference>
<dbReference type="OrthoDB" id="9616667at2759"/>
<dbReference type="InterPro" id="IPR038097">
    <property type="entry name" value="Ribosomal_eL36_sf"/>
</dbReference>
<keyword evidence="7" id="KW-1185">Reference proteome</keyword>
<evidence type="ECO:0000256" key="2">
    <source>
        <dbReference type="ARBA" id="ARBA00022980"/>
    </source>
</evidence>
<reference evidence="6" key="2">
    <citation type="submission" date="2021-02" db="EMBL/GenBank/DDBJ databases">
        <title>Aspergillus puulaauensis MK2 genome sequence.</title>
        <authorList>
            <person name="Futagami T."/>
            <person name="Mori K."/>
            <person name="Kadooka C."/>
            <person name="Tanaka T."/>
        </authorList>
    </citation>
    <scope>NUCLEOTIDE SEQUENCE</scope>
    <source>
        <strain evidence="6">MK2</strain>
    </source>
</reference>
<comment type="similarity">
    <text evidence="1 4">Belongs to the eukaryotic ribosomal protein eL36 family.</text>
</comment>
<protein>
    <recommendedName>
        <fullName evidence="4">60S ribosomal protein L36</fullName>
    </recommendedName>
</protein>
<organism evidence="6 7">
    <name type="scientific">Aspergillus puulaauensis</name>
    <dbReference type="NCBI Taxonomy" id="1220207"/>
    <lineage>
        <taxon>Eukaryota</taxon>
        <taxon>Fungi</taxon>
        <taxon>Dikarya</taxon>
        <taxon>Ascomycota</taxon>
        <taxon>Pezizomycotina</taxon>
        <taxon>Eurotiomycetes</taxon>
        <taxon>Eurotiomycetidae</taxon>
        <taxon>Eurotiales</taxon>
        <taxon>Aspergillaceae</taxon>
        <taxon>Aspergillus</taxon>
    </lineage>
</organism>
<dbReference type="PROSITE" id="PS01190">
    <property type="entry name" value="RIBOSOMAL_L36E"/>
    <property type="match status" value="1"/>
</dbReference>
<dbReference type="RefSeq" id="XP_041561256.1">
    <property type="nucleotide sequence ID" value="XM_041695535.1"/>
</dbReference>
<reference evidence="6" key="1">
    <citation type="submission" date="2021-01" db="EMBL/GenBank/DDBJ databases">
        <authorList>
            <consortium name="Aspergillus puulaauensis MK2 genome sequencing consortium"/>
            <person name="Kazuki M."/>
            <person name="Futagami T."/>
        </authorList>
    </citation>
    <scope>NUCLEOTIDE SEQUENCE</scope>
    <source>
        <strain evidence="6">MK2</strain>
    </source>
</reference>
<keyword evidence="2 4" id="KW-0689">Ribosomal protein</keyword>
<evidence type="ECO:0000256" key="4">
    <source>
        <dbReference type="RuleBase" id="RU000665"/>
    </source>
</evidence>
<keyword evidence="3 4" id="KW-0687">Ribonucleoprotein</keyword>
<evidence type="ECO:0000256" key="5">
    <source>
        <dbReference type="SAM" id="MobiDB-lite"/>
    </source>
</evidence>
<dbReference type="GO" id="GO:1990904">
    <property type="term" value="C:ribonucleoprotein complex"/>
    <property type="evidence" value="ECO:0007669"/>
    <property type="project" value="UniProtKB-KW"/>
</dbReference>
<evidence type="ECO:0000313" key="6">
    <source>
        <dbReference type="EMBL" id="BCS29070.1"/>
    </source>
</evidence>
<dbReference type="KEGG" id="apuu:APUU_70640A"/>
<dbReference type="FunFam" id="1.10.10.1760:FF:000003">
    <property type="entry name" value="60S ribosomal protein L36"/>
    <property type="match status" value="1"/>
</dbReference>
<dbReference type="GeneID" id="64979067"/>
<dbReference type="Proteomes" id="UP000654913">
    <property type="component" value="Chromosome 7"/>
</dbReference>
<evidence type="ECO:0000313" key="7">
    <source>
        <dbReference type="Proteomes" id="UP000654913"/>
    </source>
</evidence>
<dbReference type="GO" id="GO:0003735">
    <property type="term" value="F:structural constituent of ribosome"/>
    <property type="evidence" value="ECO:0007669"/>
    <property type="project" value="InterPro"/>
</dbReference>
<evidence type="ECO:0000256" key="1">
    <source>
        <dbReference type="ARBA" id="ARBA00006509"/>
    </source>
</evidence>
<evidence type="ECO:0000256" key="3">
    <source>
        <dbReference type="ARBA" id="ARBA00023274"/>
    </source>
</evidence>
<feature type="region of interest" description="Disordered" evidence="5">
    <location>
        <begin position="1"/>
        <end position="37"/>
    </location>
</feature>
<dbReference type="GO" id="GO:0006412">
    <property type="term" value="P:translation"/>
    <property type="evidence" value="ECO:0007669"/>
    <property type="project" value="InterPro"/>
</dbReference>
<proteinExistence type="inferred from homology"/>
<dbReference type="Pfam" id="PF01158">
    <property type="entry name" value="Ribosomal_L36e"/>
    <property type="match status" value="1"/>
</dbReference>
<name>A0A7R7XWQ4_9EURO</name>
<sequence>MAQERSGIAVGLNKGHKTTPLNTPKNRISRSKGKASRRTAFVRDIAREVVGLAPYERRVIELLRNAQDKRARKLAKKRLGTFTRGKRKVEDMQRVIAEARRVGAH</sequence>
<gene>
    <name evidence="6" type="primary">RPL36</name>
    <name evidence="6" type="ORF">APUU_70640A</name>
</gene>
<accession>A0A7R7XWQ4</accession>
<dbReference type="Gene3D" id="1.10.10.1760">
    <property type="entry name" value="60S ribosomal protein L36"/>
    <property type="match status" value="1"/>
</dbReference>
<dbReference type="EMBL" id="AP024449">
    <property type="protein sequence ID" value="BCS29070.1"/>
    <property type="molecule type" value="Genomic_DNA"/>
</dbReference>
<dbReference type="AlphaFoldDB" id="A0A7R7XWQ4"/>
<dbReference type="PANTHER" id="PTHR10114">
    <property type="entry name" value="60S RIBOSOMAL PROTEIN L36"/>
    <property type="match status" value="1"/>
</dbReference>
<feature type="compositionally biased region" description="Basic residues" evidence="5">
    <location>
        <begin position="27"/>
        <end position="37"/>
    </location>
</feature>
<dbReference type="InterPro" id="IPR000509">
    <property type="entry name" value="Ribosomal_eL36"/>
</dbReference>